<name>A0A372MGQ6_9SPIR</name>
<dbReference type="GO" id="GO:0033958">
    <property type="term" value="F:DNA-deoxyinosine glycosylase activity"/>
    <property type="evidence" value="ECO:0007669"/>
    <property type="project" value="UniProtKB-EC"/>
</dbReference>
<gene>
    <name evidence="2" type="ORF">DYP60_07025</name>
</gene>
<reference evidence="3" key="1">
    <citation type="submission" date="2018-08" db="EMBL/GenBank/DDBJ databases">
        <authorList>
            <person name="Grouzdev D.S."/>
            <person name="Krutkina M.S."/>
        </authorList>
    </citation>
    <scope>NUCLEOTIDE SEQUENCE [LARGE SCALE GENOMIC DNA]</scope>
    <source>
        <strain evidence="3">4-11</strain>
    </source>
</reference>
<keyword evidence="2" id="KW-0378">Hydrolase</keyword>
<dbReference type="Gene3D" id="3.40.470.10">
    <property type="entry name" value="Uracil-DNA glycosylase-like domain"/>
    <property type="match status" value="1"/>
</dbReference>
<evidence type="ECO:0000313" key="2">
    <source>
        <dbReference type="EMBL" id="RFU94969.1"/>
    </source>
</evidence>
<keyword evidence="3" id="KW-1185">Reference proteome</keyword>
<dbReference type="NCBIfam" id="TIGR04274">
    <property type="entry name" value="hypoxanDNAglyco"/>
    <property type="match status" value="1"/>
</dbReference>
<dbReference type="EMBL" id="QUWK01000006">
    <property type="protein sequence ID" value="RFU94969.1"/>
    <property type="molecule type" value="Genomic_DNA"/>
</dbReference>
<dbReference type="CDD" id="cd10032">
    <property type="entry name" value="UDG-F6_HDG"/>
    <property type="match status" value="1"/>
</dbReference>
<reference evidence="2 3" key="2">
    <citation type="submission" date="2018-09" db="EMBL/GenBank/DDBJ databases">
        <title>Genome of Sphaerochaeta halotolerans strain 4-11.</title>
        <authorList>
            <person name="Nazina T.N."/>
            <person name="Sokolova D.S."/>
        </authorList>
    </citation>
    <scope>NUCLEOTIDE SEQUENCE [LARGE SCALE GENOMIC DNA]</scope>
    <source>
        <strain evidence="2 3">4-11</strain>
    </source>
</reference>
<keyword evidence="2" id="KW-0326">Glycosidase</keyword>
<dbReference type="SUPFAM" id="SSF52141">
    <property type="entry name" value="Uracil-DNA glycosylase-like"/>
    <property type="match status" value="1"/>
</dbReference>
<dbReference type="Pfam" id="PF03167">
    <property type="entry name" value="UDG"/>
    <property type="match status" value="1"/>
</dbReference>
<dbReference type="EC" id="3.2.2.15" evidence="2"/>
<evidence type="ECO:0000259" key="1">
    <source>
        <dbReference type="Pfam" id="PF03167"/>
    </source>
</evidence>
<dbReference type="InterPro" id="IPR005122">
    <property type="entry name" value="Uracil-DNA_glycosylase-like"/>
</dbReference>
<evidence type="ECO:0000313" key="3">
    <source>
        <dbReference type="Proteomes" id="UP000264002"/>
    </source>
</evidence>
<dbReference type="InterPro" id="IPR026353">
    <property type="entry name" value="Hypoxan-DNA_Glyclase"/>
</dbReference>
<dbReference type="RefSeq" id="WP_117330187.1">
    <property type="nucleotide sequence ID" value="NZ_QUWK01000006.1"/>
</dbReference>
<sequence length="172" mass="19615">MLHGFPPIESPSSTALILGTGPSVRSALKQQYYGHERNAFWPIMRDLLGGEIEHYEQKWELLLSHDIALWDVLSAFERKGSADSAYTTVIPNDFTQFFQGHPAIQRVLFNGKKAQAFYMRLVGYLPESCEFLCMPSTSPAYTLSFEEKRELWAKGLGLQQVSFKKHSPDKNR</sequence>
<comment type="caution">
    <text evidence="2">The sequence shown here is derived from an EMBL/GenBank/DDBJ whole genome shotgun (WGS) entry which is preliminary data.</text>
</comment>
<feature type="domain" description="Uracil-DNA glycosylase-like" evidence="1">
    <location>
        <begin position="10"/>
        <end position="152"/>
    </location>
</feature>
<dbReference type="Proteomes" id="UP000264002">
    <property type="component" value="Unassembled WGS sequence"/>
</dbReference>
<organism evidence="2 3">
    <name type="scientific">Sphaerochaeta halotolerans</name>
    <dbReference type="NCBI Taxonomy" id="2293840"/>
    <lineage>
        <taxon>Bacteria</taxon>
        <taxon>Pseudomonadati</taxon>
        <taxon>Spirochaetota</taxon>
        <taxon>Spirochaetia</taxon>
        <taxon>Spirochaetales</taxon>
        <taxon>Sphaerochaetaceae</taxon>
        <taxon>Sphaerochaeta</taxon>
    </lineage>
</organism>
<accession>A0A372MGQ6</accession>
<dbReference type="InterPro" id="IPR036895">
    <property type="entry name" value="Uracil-DNA_glycosylase-like_sf"/>
</dbReference>
<protein>
    <submittedName>
        <fullName evidence="2">DNA-deoxyinosine glycosylase</fullName>
        <ecNumber evidence="2">3.2.2.15</ecNumber>
    </submittedName>
</protein>
<dbReference type="AlphaFoldDB" id="A0A372MGQ6"/>
<proteinExistence type="predicted"/>